<evidence type="ECO:0000313" key="3">
    <source>
        <dbReference type="EMBL" id="KAF9476253.1"/>
    </source>
</evidence>
<evidence type="ECO:0000256" key="2">
    <source>
        <dbReference type="SAM" id="Phobius"/>
    </source>
</evidence>
<organism evidence="3 4">
    <name type="scientific">Pholiota conissans</name>
    <dbReference type="NCBI Taxonomy" id="109636"/>
    <lineage>
        <taxon>Eukaryota</taxon>
        <taxon>Fungi</taxon>
        <taxon>Dikarya</taxon>
        <taxon>Basidiomycota</taxon>
        <taxon>Agaricomycotina</taxon>
        <taxon>Agaricomycetes</taxon>
        <taxon>Agaricomycetidae</taxon>
        <taxon>Agaricales</taxon>
        <taxon>Agaricineae</taxon>
        <taxon>Strophariaceae</taxon>
        <taxon>Pholiota</taxon>
    </lineage>
</organism>
<feature type="region of interest" description="Disordered" evidence="1">
    <location>
        <begin position="299"/>
        <end position="412"/>
    </location>
</feature>
<proteinExistence type="predicted"/>
<keyword evidence="2" id="KW-0812">Transmembrane</keyword>
<keyword evidence="2" id="KW-1133">Transmembrane helix</keyword>
<feature type="compositionally biased region" description="Low complexity" evidence="1">
    <location>
        <begin position="369"/>
        <end position="379"/>
    </location>
</feature>
<dbReference type="OrthoDB" id="3359616at2759"/>
<keyword evidence="4" id="KW-1185">Reference proteome</keyword>
<protein>
    <submittedName>
        <fullName evidence="3">Uncharacterized protein</fullName>
    </submittedName>
</protein>
<reference evidence="3" key="1">
    <citation type="submission" date="2020-11" db="EMBL/GenBank/DDBJ databases">
        <authorList>
            <consortium name="DOE Joint Genome Institute"/>
            <person name="Ahrendt S."/>
            <person name="Riley R."/>
            <person name="Andreopoulos W."/>
            <person name="Labutti K."/>
            <person name="Pangilinan J."/>
            <person name="Ruiz-Duenas F.J."/>
            <person name="Barrasa J.M."/>
            <person name="Sanchez-Garcia M."/>
            <person name="Camarero S."/>
            <person name="Miyauchi S."/>
            <person name="Serrano A."/>
            <person name="Linde D."/>
            <person name="Babiker R."/>
            <person name="Drula E."/>
            <person name="Ayuso-Fernandez I."/>
            <person name="Pacheco R."/>
            <person name="Padilla G."/>
            <person name="Ferreira P."/>
            <person name="Barriuso J."/>
            <person name="Kellner H."/>
            <person name="Castanera R."/>
            <person name="Alfaro M."/>
            <person name="Ramirez L."/>
            <person name="Pisabarro A.G."/>
            <person name="Kuo A."/>
            <person name="Tritt A."/>
            <person name="Lipzen A."/>
            <person name="He G."/>
            <person name="Yan M."/>
            <person name="Ng V."/>
            <person name="Cullen D."/>
            <person name="Martin F."/>
            <person name="Rosso M.-N."/>
            <person name="Henrissat B."/>
            <person name="Hibbett D."/>
            <person name="Martinez A.T."/>
            <person name="Grigoriev I.V."/>
        </authorList>
    </citation>
    <scope>NUCLEOTIDE SEQUENCE</scope>
    <source>
        <strain evidence="3">CIRM-BRFM 674</strain>
    </source>
</reference>
<dbReference type="AlphaFoldDB" id="A0A9P5YUV0"/>
<feature type="transmembrane region" description="Helical" evidence="2">
    <location>
        <begin position="257"/>
        <end position="278"/>
    </location>
</feature>
<evidence type="ECO:0000256" key="1">
    <source>
        <dbReference type="SAM" id="MobiDB-lite"/>
    </source>
</evidence>
<accession>A0A9P5YUV0</accession>
<keyword evidence="2" id="KW-0472">Membrane</keyword>
<feature type="compositionally biased region" description="Low complexity" evidence="1">
    <location>
        <begin position="165"/>
        <end position="220"/>
    </location>
</feature>
<feature type="compositionally biased region" description="Low complexity" evidence="1">
    <location>
        <begin position="312"/>
        <end position="329"/>
    </location>
</feature>
<dbReference type="Proteomes" id="UP000807469">
    <property type="component" value="Unassembled WGS sequence"/>
</dbReference>
<feature type="region of interest" description="Disordered" evidence="1">
    <location>
        <begin position="150"/>
        <end position="251"/>
    </location>
</feature>
<dbReference type="EMBL" id="MU155301">
    <property type="protein sequence ID" value="KAF9476253.1"/>
    <property type="molecule type" value="Genomic_DNA"/>
</dbReference>
<evidence type="ECO:0000313" key="4">
    <source>
        <dbReference type="Proteomes" id="UP000807469"/>
    </source>
</evidence>
<sequence>MSTQQLTYDSSDTSVFVYTGSWLVDGQWASSNGESGTLATSNDPNGYVTFKFPSAAVSFTYYGIKRSRGGLYGVCTDCDINSSSFGTIDAFDASDNGQNPPIALYSTSWAQPGVHTVIIKNEADSRGTPTGNSQLTLDRVVIDVLVPTSTSTTTSQAPTPKPQVTTSASISSTTTTQNTTTSGAGSSTTSLSTTGNGINTTGSSNSGSGSSSSSSTQTGGQIVASTSQSSSDSGVPLAANTGSPNSASSSPSHIGTIIGPIVGSLAVIALILFLVLCFRRHRRKNSAILQNTAIPDTCSPPPMGHVEPFVLSTRPDPSSTSTSTSTPASVGAGTVPPLSLPVVKTSGSSMEKKHSLIHRRLQSNPSQASSSVLDSSIPPSTAPESERDAGSISFSLSPAHEDQPPQYSQIYS</sequence>
<gene>
    <name evidence="3" type="ORF">BDN70DRAFT_882687</name>
</gene>
<comment type="caution">
    <text evidence="3">The sequence shown here is derived from an EMBL/GenBank/DDBJ whole genome shotgun (WGS) entry which is preliminary data.</text>
</comment>
<feature type="compositionally biased region" description="Polar residues" evidence="1">
    <location>
        <begin position="223"/>
        <end position="233"/>
    </location>
</feature>
<name>A0A9P5YUV0_9AGAR</name>